<dbReference type="Proteomes" id="UP001562425">
    <property type="component" value="Unassembled WGS sequence"/>
</dbReference>
<organism evidence="2 3">
    <name type="scientific">Culex pipiens pipiens</name>
    <name type="common">Northern house mosquito</name>
    <dbReference type="NCBI Taxonomy" id="38569"/>
    <lineage>
        <taxon>Eukaryota</taxon>
        <taxon>Metazoa</taxon>
        <taxon>Ecdysozoa</taxon>
        <taxon>Arthropoda</taxon>
        <taxon>Hexapoda</taxon>
        <taxon>Insecta</taxon>
        <taxon>Pterygota</taxon>
        <taxon>Neoptera</taxon>
        <taxon>Endopterygota</taxon>
        <taxon>Diptera</taxon>
        <taxon>Nematocera</taxon>
        <taxon>Culicoidea</taxon>
        <taxon>Culicidae</taxon>
        <taxon>Culicinae</taxon>
        <taxon>Culicini</taxon>
        <taxon>Culex</taxon>
        <taxon>Culex</taxon>
    </lineage>
</organism>
<comment type="caution">
    <text evidence="2">The sequence shown here is derived from an EMBL/GenBank/DDBJ whole genome shotgun (WGS) entry which is preliminary data.</text>
</comment>
<dbReference type="AlphaFoldDB" id="A0ABD1DQ05"/>
<reference evidence="2 3" key="1">
    <citation type="submission" date="2024-05" db="EMBL/GenBank/DDBJ databases">
        <title>Culex pipiens pipiens assembly and annotation.</title>
        <authorList>
            <person name="Alout H."/>
            <person name="Durand T."/>
        </authorList>
    </citation>
    <scope>NUCLEOTIDE SEQUENCE [LARGE SCALE GENOMIC DNA]</scope>
    <source>
        <strain evidence="2">HA-2024</strain>
        <tissue evidence="2">Whole body</tissue>
    </source>
</reference>
<evidence type="ECO:0000256" key="1">
    <source>
        <dbReference type="SAM" id="MobiDB-lite"/>
    </source>
</evidence>
<sequence>MPRVRRLITCAKCEPGLLTWGIGGCGGGRTATRSSTRLPPGARGCARGQHQHKARGPVDQHIRTSGQLGRSGHRVGPRPREVIPMVPAGWEVRAECDAFGRLTNGQPSGCAIPGAVPGLCDVSGASLAKEQM</sequence>
<evidence type="ECO:0000313" key="2">
    <source>
        <dbReference type="EMBL" id="KAL1401841.1"/>
    </source>
</evidence>
<accession>A0ABD1DQ05</accession>
<evidence type="ECO:0000313" key="3">
    <source>
        <dbReference type="Proteomes" id="UP001562425"/>
    </source>
</evidence>
<protein>
    <submittedName>
        <fullName evidence="2">Uncharacterized protein</fullName>
    </submittedName>
</protein>
<feature type="region of interest" description="Disordered" evidence="1">
    <location>
        <begin position="31"/>
        <end position="80"/>
    </location>
</feature>
<dbReference type="PROSITE" id="PS51257">
    <property type="entry name" value="PROKAR_LIPOPROTEIN"/>
    <property type="match status" value="1"/>
</dbReference>
<dbReference type="EMBL" id="JBEHCU010004010">
    <property type="protein sequence ID" value="KAL1401841.1"/>
    <property type="molecule type" value="Genomic_DNA"/>
</dbReference>
<name>A0ABD1DQ05_CULPP</name>
<proteinExistence type="predicted"/>
<keyword evidence="3" id="KW-1185">Reference proteome</keyword>
<gene>
    <name evidence="2" type="ORF">pipiens_006347</name>
</gene>